<name>A0AAD4SEF2_9MAGN</name>
<comment type="caution">
    <text evidence="2">The sequence shown here is derived from an EMBL/GenBank/DDBJ whole genome shotgun (WGS) entry which is preliminary data.</text>
</comment>
<reference evidence="2" key="1">
    <citation type="submission" date="2022-04" db="EMBL/GenBank/DDBJ databases">
        <title>A functionally conserved STORR gene fusion in Papaver species that diverged 16.8 million years ago.</title>
        <authorList>
            <person name="Catania T."/>
        </authorList>
    </citation>
    <scope>NUCLEOTIDE SEQUENCE</scope>
    <source>
        <strain evidence="2">S-188037</strain>
    </source>
</reference>
<keyword evidence="3" id="KW-1185">Reference proteome</keyword>
<gene>
    <name evidence="2" type="ORF">MKW98_032080</name>
</gene>
<dbReference type="AlphaFoldDB" id="A0AAD4SEF2"/>
<protein>
    <submittedName>
        <fullName evidence="2">Uncharacterized protein</fullName>
    </submittedName>
</protein>
<organism evidence="2 3">
    <name type="scientific">Papaver atlanticum</name>
    <dbReference type="NCBI Taxonomy" id="357466"/>
    <lineage>
        <taxon>Eukaryota</taxon>
        <taxon>Viridiplantae</taxon>
        <taxon>Streptophyta</taxon>
        <taxon>Embryophyta</taxon>
        <taxon>Tracheophyta</taxon>
        <taxon>Spermatophyta</taxon>
        <taxon>Magnoliopsida</taxon>
        <taxon>Ranunculales</taxon>
        <taxon>Papaveraceae</taxon>
        <taxon>Papaveroideae</taxon>
        <taxon>Papaver</taxon>
    </lineage>
</organism>
<sequence>MKSSSSNLMESEQNIGNSEESKQTISENGDLRNENEEMNEKKLKKKKSLIFRFGCLRSQTSSPDRSSSDEKPYMEMESVTSEDGPPPTHLVVMGILGSHTALKIGDPLRSNF</sequence>
<feature type="region of interest" description="Disordered" evidence="1">
    <location>
        <begin position="1"/>
        <end position="43"/>
    </location>
</feature>
<feature type="compositionally biased region" description="Polar residues" evidence="1">
    <location>
        <begin position="1"/>
        <end position="27"/>
    </location>
</feature>
<proteinExistence type="predicted"/>
<dbReference type="Proteomes" id="UP001202328">
    <property type="component" value="Unassembled WGS sequence"/>
</dbReference>
<evidence type="ECO:0000313" key="3">
    <source>
        <dbReference type="Proteomes" id="UP001202328"/>
    </source>
</evidence>
<evidence type="ECO:0000313" key="2">
    <source>
        <dbReference type="EMBL" id="KAI3903426.1"/>
    </source>
</evidence>
<feature type="compositionally biased region" description="Basic and acidic residues" evidence="1">
    <location>
        <begin position="29"/>
        <end position="41"/>
    </location>
</feature>
<dbReference type="EMBL" id="JAJJMB010011222">
    <property type="protein sequence ID" value="KAI3903426.1"/>
    <property type="molecule type" value="Genomic_DNA"/>
</dbReference>
<feature type="region of interest" description="Disordered" evidence="1">
    <location>
        <begin position="56"/>
        <end position="88"/>
    </location>
</feature>
<accession>A0AAD4SEF2</accession>
<evidence type="ECO:0000256" key="1">
    <source>
        <dbReference type="SAM" id="MobiDB-lite"/>
    </source>
</evidence>